<proteinExistence type="predicted"/>
<dbReference type="AlphaFoldDB" id="A0A2A6B6Z5"/>
<protein>
    <submittedName>
        <fullName evidence="1">Uncharacterized protein</fullName>
    </submittedName>
</protein>
<reference evidence="1" key="2">
    <citation type="submission" date="2022-06" db="UniProtKB">
        <authorList>
            <consortium name="EnsemblMetazoa"/>
        </authorList>
    </citation>
    <scope>IDENTIFICATION</scope>
    <source>
        <strain evidence="1">PS312</strain>
    </source>
</reference>
<evidence type="ECO:0000313" key="2">
    <source>
        <dbReference type="Proteomes" id="UP000005239"/>
    </source>
</evidence>
<organism evidence="1 2">
    <name type="scientific">Pristionchus pacificus</name>
    <name type="common">Parasitic nematode worm</name>
    <dbReference type="NCBI Taxonomy" id="54126"/>
    <lineage>
        <taxon>Eukaryota</taxon>
        <taxon>Metazoa</taxon>
        <taxon>Ecdysozoa</taxon>
        <taxon>Nematoda</taxon>
        <taxon>Chromadorea</taxon>
        <taxon>Rhabditida</taxon>
        <taxon>Rhabditina</taxon>
        <taxon>Diplogasteromorpha</taxon>
        <taxon>Diplogasteroidea</taxon>
        <taxon>Neodiplogasteridae</taxon>
        <taxon>Pristionchus</taxon>
    </lineage>
</organism>
<accession>A0A2A6B6Z5</accession>
<keyword evidence="2" id="KW-1185">Reference proteome</keyword>
<dbReference type="Proteomes" id="UP000005239">
    <property type="component" value="Unassembled WGS sequence"/>
</dbReference>
<dbReference type="OrthoDB" id="5865607at2759"/>
<sequence length="183" mass="20282">MTFFSRMISFLLLVAFLPLIRSVDVSTSVFCKSECKEYIETPDALIPYCDDAFMRASTSCGTVISCDLSEANKERIPRAQTNSSCCVHTVIKEHGDCDLRSIDSAPRQETTIPLSSPLCASSSWMVWVIAVLLFILLLQSAYIVFLLMKCRQSSAQKISQWRCSSSDGAATQPILLARPLVQP</sequence>
<accession>A0A8R1YHW6</accession>
<gene>
    <name evidence="1" type="primary">WBGene00110569</name>
</gene>
<evidence type="ECO:0000313" key="1">
    <source>
        <dbReference type="EnsemblMetazoa" id="PPA21015.1"/>
    </source>
</evidence>
<reference evidence="2" key="1">
    <citation type="journal article" date="2008" name="Nat. Genet.">
        <title>The Pristionchus pacificus genome provides a unique perspective on nematode lifestyle and parasitism.</title>
        <authorList>
            <person name="Dieterich C."/>
            <person name="Clifton S.W."/>
            <person name="Schuster L.N."/>
            <person name="Chinwalla A."/>
            <person name="Delehaunty K."/>
            <person name="Dinkelacker I."/>
            <person name="Fulton L."/>
            <person name="Fulton R."/>
            <person name="Godfrey J."/>
            <person name="Minx P."/>
            <person name="Mitreva M."/>
            <person name="Roeseler W."/>
            <person name="Tian H."/>
            <person name="Witte H."/>
            <person name="Yang S.P."/>
            <person name="Wilson R.K."/>
            <person name="Sommer R.J."/>
        </authorList>
    </citation>
    <scope>NUCLEOTIDE SEQUENCE [LARGE SCALE GENOMIC DNA]</scope>
    <source>
        <strain evidence="2">PS312</strain>
    </source>
</reference>
<name>A0A2A6B6Z5_PRIPA</name>
<dbReference type="EnsemblMetazoa" id="PPA21015.1">
    <property type="protein sequence ID" value="PPA21015.1"/>
    <property type="gene ID" value="WBGene00110569"/>
</dbReference>